<dbReference type="AlphaFoldDB" id="A0A264W406"/>
<protein>
    <recommendedName>
        <fullName evidence="3">Competence protein</fullName>
    </recommendedName>
</protein>
<evidence type="ECO:0000313" key="2">
    <source>
        <dbReference type="Proteomes" id="UP000217065"/>
    </source>
</evidence>
<dbReference type="Pfam" id="PF06338">
    <property type="entry name" value="ComK"/>
    <property type="match status" value="1"/>
</dbReference>
<gene>
    <name evidence="1" type="ORF">CF394_06000</name>
</gene>
<evidence type="ECO:0008006" key="3">
    <source>
        <dbReference type="Google" id="ProtNLM"/>
    </source>
</evidence>
<keyword evidence="2" id="KW-1185">Reference proteome</keyword>
<dbReference type="RefSeq" id="WP_094942329.1">
    <property type="nucleotide sequence ID" value="NZ_NOKQ01000196.1"/>
</dbReference>
<dbReference type="GO" id="GO:0030420">
    <property type="term" value="P:establishment of competence for transformation"/>
    <property type="evidence" value="ECO:0007669"/>
    <property type="project" value="InterPro"/>
</dbReference>
<organism evidence="1 2">
    <name type="scientific">Tetzosporium hominis</name>
    <dbReference type="NCBI Taxonomy" id="2020506"/>
    <lineage>
        <taxon>Bacteria</taxon>
        <taxon>Bacillati</taxon>
        <taxon>Bacillota</taxon>
        <taxon>Bacilli</taxon>
        <taxon>Bacillales</taxon>
        <taxon>Caryophanaceae</taxon>
        <taxon>Tetzosporium</taxon>
    </lineage>
</organism>
<reference evidence="1 2" key="1">
    <citation type="submission" date="2017-07" db="EMBL/GenBank/DDBJ databases">
        <title>Tetzosporium hominis gen.nov. sp.nov.</title>
        <authorList>
            <person name="Tetz G."/>
            <person name="Tetz V."/>
        </authorList>
    </citation>
    <scope>NUCLEOTIDE SEQUENCE [LARGE SCALE GENOMIC DNA]</scope>
    <source>
        <strain evidence="1 2">VT-49</strain>
    </source>
</reference>
<dbReference type="Proteomes" id="UP000217065">
    <property type="component" value="Unassembled WGS sequence"/>
</dbReference>
<sequence length="156" mass="17775">MELDKHLVLWSLDKRSIYAVAGWYIKPFRSIILTSDGPIYSELKPSEVMQLFCVLHGASYKGREEATRILSNFRFNKKVPVMIASPDVAAFPTCSPSHLDCVWIFNQPMSFVEISETRTLIVFGDGQKLEVSVSVSLLEKQCSRMYSVIGYQMKQK</sequence>
<dbReference type="EMBL" id="NOKQ01000196">
    <property type="protein sequence ID" value="OZS78309.1"/>
    <property type="molecule type" value="Genomic_DNA"/>
</dbReference>
<accession>A0A264W406</accession>
<dbReference type="OrthoDB" id="2417337at2"/>
<comment type="caution">
    <text evidence="1">The sequence shown here is derived from an EMBL/GenBank/DDBJ whole genome shotgun (WGS) entry which is preliminary data.</text>
</comment>
<proteinExistence type="predicted"/>
<dbReference type="InterPro" id="IPR010461">
    <property type="entry name" value="ComK"/>
</dbReference>
<name>A0A264W406_9BACL</name>
<evidence type="ECO:0000313" key="1">
    <source>
        <dbReference type="EMBL" id="OZS78309.1"/>
    </source>
</evidence>